<evidence type="ECO:0000256" key="3">
    <source>
        <dbReference type="ARBA" id="ARBA00022989"/>
    </source>
</evidence>
<name>A0A147JVP1_HADYE</name>
<dbReference type="Pfam" id="PF00924">
    <property type="entry name" value="MS_channel_2nd"/>
    <property type="match status" value="1"/>
</dbReference>
<dbReference type="InterPro" id="IPR010920">
    <property type="entry name" value="LSM_dom_sf"/>
</dbReference>
<protein>
    <recommendedName>
        <fullName evidence="6">Mechanosensitive ion channel MscS domain-containing protein</fullName>
    </recommendedName>
</protein>
<keyword evidence="2 5" id="KW-0812">Transmembrane</keyword>
<dbReference type="GO" id="GO:0008381">
    <property type="term" value="F:mechanosensitive monoatomic ion channel activity"/>
    <property type="evidence" value="ECO:0007669"/>
    <property type="project" value="InterPro"/>
</dbReference>
<dbReference type="AlphaFoldDB" id="A0A147JVP1"/>
<dbReference type="GO" id="GO:0016020">
    <property type="term" value="C:membrane"/>
    <property type="evidence" value="ECO:0007669"/>
    <property type="project" value="UniProtKB-SubCell"/>
</dbReference>
<comment type="subcellular location">
    <subcellularLocation>
        <location evidence="1">Membrane</location>
    </subcellularLocation>
</comment>
<proteinExistence type="predicted"/>
<evidence type="ECO:0000313" key="7">
    <source>
        <dbReference type="EMBL" id="KUO40553.1"/>
    </source>
</evidence>
<reference evidence="7 8" key="1">
    <citation type="journal article" date="2016" name="Nat. Microbiol.">
        <title>Genomic inference of the metabolism of cosmopolitan subsurface Archaea, Hadesarchaea.</title>
        <authorList>
            <person name="Baker B.J."/>
            <person name="Saw J.H."/>
            <person name="Lind A.E."/>
            <person name="Lazar C.S."/>
            <person name="Hinrichs K.-U."/>
            <person name="Teske A.P."/>
            <person name="Ettema T.J."/>
        </authorList>
    </citation>
    <scope>NUCLEOTIDE SEQUENCE [LARGE SCALE GENOMIC DNA]</scope>
</reference>
<organism evidence="7 8">
    <name type="scientific">Hadarchaeum yellowstonense</name>
    <dbReference type="NCBI Taxonomy" id="1776334"/>
    <lineage>
        <taxon>Archaea</taxon>
        <taxon>Methanobacteriati</taxon>
        <taxon>Candidatus Hadarchaeota</taxon>
        <taxon>Candidatus Hadarchaeia</taxon>
        <taxon>Candidatus Hadarchaeales</taxon>
        <taxon>Candidatus Hadarchaeaceae</taxon>
        <taxon>Candidatus Hadarchaeum</taxon>
    </lineage>
</organism>
<sequence>MSGERMLESQILTTIVVVAAIFIFWRVLGTLFRRKLKRLVGHQRLSNTLSLIFAFIVILYLLNVWGIIQALLELFLAFSAISTVLLFAVKDLWIANILAGISLIGDKNIKVGTEVEIEGKKGTVVELSLTITKLRTRDGRIIIVPNQKFRDAVVVVTPAEDQR</sequence>
<dbReference type="PANTHER" id="PTHR30221">
    <property type="entry name" value="SMALL-CONDUCTANCE MECHANOSENSITIVE CHANNEL"/>
    <property type="match status" value="1"/>
</dbReference>
<dbReference type="PANTHER" id="PTHR30221:SF1">
    <property type="entry name" value="SMALL-CONDUCTANCE MECHANOSENSITIVE CHANNEL"/>
    <property type="match status" value="1"/>
</dbReference>
<dbReference type="Gene3D" id="2.30.30.60">
    <property type="match status" value="1"/>
</dbReference>
<accession>A0A147JVP1</accession>
<evidence type="ECO:0000313" key="8">
    <source>
        <dbReference type="Proteomes" id="UP000074294"/>
    </source>
</evidence>
<dbReference type="STRING" id="1776334.APZ16_05050"/>
<evidence type="ECO:0000256" key="5">
    <source>
        <dbReference type="SAM" id="Phobius"/>
    </source>
</evidence>
<evidence type="ECO:0000259" key="6">
    <source>
        <dbReference type="Pfam" id="PF00924"/>
    </source>
</evidence>
<feature type="transmembrane region" description="Helical" evidence="5">
    <location>
        <begin position="6"/>
        <end position="28"/>
    </location>
</feature>
<feature type="transmembrane region" description="Helical" evidence="5">
    <location>
        <begin position="74"/>
        <end position="93"/>
    </location>
</feature>
<comment type="caution">
    <text evidence="7">The sequence shown here is derived from an EMBL/GenBank/DDBJ whole genome shotgun (WGS) entry which is preliminary data.</text>
</comment>
<keyword evidence="4 5" id="KW-0472">Membrane</keyword>
<evidence type="ECO:0000256" key="1">
    <source>
        <dbReference type="ARBA" id="ARBA00004370"/>
    </source>
</evidence>
<dbReference type="InterPro" id="IPR023408">
    <property type="entry name" value="MscS_beta-dom_sf"/>
</dbReference>
<dbReference type="InterPro" id="IPR045275">
    <property type="entry name" value="MscS_archaea/bacteria_type"/>
</dbReference>
<gene>
    <name evidence="7" type="ORF">APZ16_05050</name>
</gene>
<feature type="domain" description="Mechanosensitive ion channel MscS" evidence="6">
    <location>
        <begin position="94"/>
        <end position="150"/>
    </location>
</feature>
<dbReference type="InterPro" id="IPR006685">
    <property type="entry name" value="MscS_channel_2nd"/>
</dbReference>
<dbReference type="EMBL" id="LQMQ01000039">
    <property type="protein sequence ID" value="KUO40553.1"/>
    <property type="molecule type" value="Genomic_DNA"/>
</dbReference>
<evidence type="ECO:0000256" key="4">
    <source>
        <dbReference type="ARBA" id="ARBA00023136"/>
    </source>
</evidence>
<feature type="transmembrane region" description="Helical" evidence="5">
    <location>
        <begin position="49"/>
        <end position="68"/>
    </location>
</feature>
<dbReference type="SUPFAM" id="SSF50182">
    <property type="entry name" value="Sm-like ribonucleoproteins"/>
    <property type="match status" value="1"/>
</dbReference>
<evidence type="ECO:0000256" key="2">
    <source>
        <dbReference type="ARBA" id="ARBA00022692"/>
    </source>
</evidence>
<dbReference type="Proteomes" id="UP000074294">
    <property type="component" value="Unassembled WGS sequence"/>
</dbReference>
<keyword evidence="3 5" id="KW-1133">Transmembrane helix</keyword>